<evidence type="ECO:0000256" key="1">
    <source>
        <dbReference type="ARBA" id="ARBA00007118"/>
    </source>
</evidence>
<keyword evidence="11" id="KW-1185">Reference proteome</keyword>
<evidence type="ECO:0000256" key="7">
    <source>
        <dbReference type="PIRNR" id="PIRNR000232"/>
    </source>
</evidence>
<dbReference type="Proteomes" id="UP000077177">
    <property type="component" value="Chromosome"/>
</dbReference>
<comment type="similarity">
    <text evidence="1 7">Belongs to the nitroreductase family.</text>
</comment>
<evidence type="ECO:0000313" key="11">
    <source>
        <dbReference type="Proteomes" id="UP000077177"/>
    </source>
</evidence>
<dbReference type="Pfam" id="PF00881">
    <property type="entry name" value="Nitroreductase"/>
    <property type="match status" value="1"/>
</dbReference>
<reference evidence="11" key="1">
    <citation type="submission" date="2015-01" db="EMBL/GenBank/DDBJ databases">
        <title>Flavisolibacter sp./LCS9/ whole genome sequencing.</title>
        <authorList>
            <person name="Kim M.K."/>
            <person name="Srinivasan S."/>
            <person name="Lee J.-J."/>
        </authorList>
    </citation>
    <scope>NUCLEOTIDE SEQUENCE [LARGE SCALE GENOMIC DNA]</scope>
    <source>
        <strain evidence="11">LCS9</strain>
    </source>
</reference>
<dbReference type="InterPro" id="IPR000415">
    <property type="entry name" value="Nitroreductase-like"/>
</dbReference>
<dbReference type="PIRSF" id="PIRSF000232">
    <property type="entry name" value="YdjA"/>
    <property type="match status" value="1"/>
</dbReference>
<evidence type="ECO:0000259" key="9">
    <source>
        <dbReference type="Pfam" id="PF00881"/>
    </source>
</evidence>
<name>A0A172TXG3_9BACT</name>
<dbReference type="KEGG" id="fla:SY85_15260"/>
<dbReference type="STRING" id="1492898.SY85_15260"/>
<feature type="binding site" evidence="8">
    <location>
        <position position="47"/>
    </location>
    <ligand>
        <name>FMN</name>
        <dbReference type="ChEBI" id="CHEBI:58210"/>
        <note>ligand shared between dimeric partners</note>
    </ligand>
</feature>
<dbReference type="CDD" id="cd02135">
    <property type="entry name" value="YdjA-like"/>
    <property type="match status" value="1"/>
</dbReference>
<dbReference type="OrthoDB" id="9804207at2"/>
<evidence type="ECO:0000256" key="5">
    <source>
        <dbReference type="ARBA" id="ARBA00023002"/>
    </source>
</evidence>
<evidence type="ECO:0000256" key="4">
    <source>
        <dbReference type="ARBA" id="ARBA00022857"/>
    </source>
</evidence>
<evidence type="ECO:0000313" key="10">
    <source>
        <dbReference type="EMBL" id="ANE51658.1"/>
    </source>
</evidence>
<dbReference type="InterPro" id="IPR052530">
    <property type="entry name" value="NAD(P)H_nitroreductase"/>
</dbReference>
<dbReference type="EMBL" id="CP011390">
    <property type="protein sequence ID" value="ANE51658.1"/>
    <property type="molecule type" value="Genomic_DNA"/>
</dbReference>
<keyword evidence="3 7" id="KW-0288">FMN</keyword>
<protein>
    <recommendedName>
        <fullName evidence="7">Putative NAD(P)H nitroreductase</fullName>
        <ecNumber evidence="7">1.-.-.-</ecNumber>
    </recommendedName>
</protein>
<comment type="cofactor">
    <cofactor evidence="8">
        <name>FMN</name>
        <dbReference type="ChEBI" id="CHEBI:58210"/>
    </cofactor>
    <text evidence="8">Binds 1 FMN per subunit.</text>
</comment>
<dbReference type="RefSeq" id="WP_066405773.1">
    <property type="nucleotide sequence ID" value="NZ_CP011390.1"/>
</dbReference>
<feature type="binding site" description="in other chain" evidence="8">
    <location>
        <begin position="15"/>
        <end position="17"/>
    </location>
    <ligand>
        <name>FMN</name>
        <dbReference type="ChEBI" id="CHEBI:58210"/>
        <note>ligand shared between dimeric partners</note>
    </ligand>
</feature>
<organism evidence="10 11">
    <name type="scientific">Flavisolibacter tropicus</name>
    <dbReference type="NCBI Taxonomy" id="1492898"/>
    <lineage>
        <taxon>Bacteria</taxon>
        <taxon>Pseudomonadati</taxon>
        <taxon>Bacteroidota</taxon>
        <taxon>Chitinophagia</taxon>
        <taxon>Chitinophagales</taxon>
        <taxon>Chitinophagaceae</taxon>
        <taxon>Flavisolibacter</taxon>
    </lineage>
</organism>
<feature type="binding site" description="in other chain" evidence="8">
    <location>
        <begin position="142"/>
        <end position="144"/>
    </location>
    <ligand>
        <name>FMN</name>
        <dbReference type="ChEBI" id="CHEBI:58210"/>
        <note>ligand shared between dimeric partners</note>
    </ligand>
</feature>
<keyword evidence="5 7" id="KW-0560">Oxidoreductase</keyword>
<reference evidence="10 11" key="2">
    <citation type="journal article" date="2016" name="Int. J. Syst. Evol. Microbiol.">
        <title>Flavisolibacter tropicus sp. nov., isolated from tropical soil.</title>
        <authorList>
            <person name="Lee J.J."/>
            <person name="Kang M.S."/>
            <person name="Kim G.S."/>
            <person name="Lee C.S."/>
            <person name="Lim S."/>
            <person name="Lee J."/>
            <person name="Roh S.H."/>
            <person name="Kang H."/>
            <person name="Ha J.M."/>
            <person name="Bae S."/>
            <person name="Jung H.Y."/>
            <person name="Kim M.K."/>
        </authorList>
    </citation>
    <scope>NUCLEOTIDE SEQUENCE [LARGE SCALE GENOMIC DNA]</scope>
    <source>
        <strain evidence="10 11">LCS9</strain>
    </source>
</reference>
<dbReference type="Gene3D" id="3.40.109.10">
    <property type="entry name" value="NADH Oxidase"/>
    <property type="match status" value="1"/>
</dbReference>
<feature type="domain" description="Nitroreductase" evidence="9">
    <location>
        <begin position="12"/>
        <end position="173"/>
    </location>
</feature>
<gene>
    <name evidence="10" type="ORF">SY85_15260</name>
</gene>
<keyword evidence="4 7" id="KW-0521">NADP</keyword>
<keyword evidence="6 7" id="KW-0520">NAD</keyword>
<evidence type="ECO:0000256" key="2">
    <source>
        <dbReference type="ARBA" id="ARBA00022630"/>
    </source>
</evidence>
<evidence type="ECO:0000256" key="6">
    <source>
        <dbReference type="ARBA" id="ARBA00023027"/>
    </source>
</evidence>
<dbReference type="PANTHER" id="PTHR43821:SF1">
    <property type="entry name" value="NAD(P)H NITROREDUCTASE YDJA-RELATED"/>
    <property type="match status" value="1"/>
</dbReference>
<dbReference type="SUPFAM" id="SSF55469">
    <property type="entry name" value="FMN-dependent nitroreductase-like"/>
    <property type="match status" value="1"/>
</dbReference>
<dbReference type="PANTHER" id="PTHR43821">
    <property type="entry name" value="NAD(P)H NITROREDUCTASE YDJA-RELATED"/>
    <property type="match status" value="1"/>
</dbReference>
<evidence type="ECO:0000256" key="3">
    <source>
        <dbReference type="ARBA" id="ARBA00022643"/>
    </source>
</evidence>
<evidence type="ECO:0000256" key="8">
    <source>
        <dbReference type="PIRSR" id="PIRSR000232-1"/>
    </source>
</evidence>
<accession>A0A172TXG3</accession>
<proteinExistence type="inferred from homology"/>
<keyword evidence="2 7" id="KW-0285">Flavoprotein</keyword>
<dbReference type="InterPro" id="IPR029479">
    <property type="entry name" value="Nitroreductase"/>
</dbReference>
<sequence length="195" mass="22141">MEFTIEEFNRLVRARRSVFPKQLDPAKKVDDEIVRQILENATWAPSHGSTEPWQFVVFTGKGLETLANFQSELYKETAGDHFKEATYSKLKENPLKASHIIALCMKRSETRRHPEIEEIEAVACAVQNIYPSVTAYGLGGYWTTGGVTYNEKAKAFFDLGPDDKLLGFFYLGHVAIPSPAGKRKPLEEKMVWIKE</sequence>
<dbReference type="GO" id="GO:0016491">
    <property type="term" value="F:oxidoreductase activity"/>
    <property type="evidence" value="ECO:0007669"/>
    <property type="project" value="UniProtKB-UniRule"/>
</dbReference>
<dbReference type="EC" id="1.-.-.-" evidence="7"/>
<dbReference type="AlphaFoldDB" id="A0A172TXG3"/>
<dbReference type="InterPro" id="IPR026021">
    <property type="entry name" value="YdjA-like"/>
</dbReference>